<feature type="transmembrane region" description="Helical" evidence="6">
    <location>
        <begin position="161"/>
        <end position="180"/>
    </location>
</feature>
<dbReference type="GO" id="GO:0022857">
    <property type="term" value="F:transmembrane transporter activity"/>
    <property type="evidence" value="ECO:0007669"/>
    <property type="project" value="InterPro"/>
</dbReference>
<dbReference type="PROSITE" id="PS50850">
    <property type="entry name" value="MFS"/>
    <property type="match status" value="1"/>
</dbReference>
<feature type="transmembrane region" description="Helical" evidence="6">
    <location>
        <begin position="288"/>
        <end position="308"/>
    </location>
</feature>
<evidence type="ECO:0000256" key="4">
    <source>
        <dbReference type="ARBA" id="ARBA00022989"/>
    </source>
</evidence>
<evidence type="ECO:0000313" key="9">
    <source>
        <dbReference type="Proteomes" id="UP000886689"/>
    </source>
</evidence>
<feature type="domain" description="Major facilitator superfamily (MFS) profile" evidence="7">
    <location>
        <begin position="6"/>
        <end position="404"/>
    </location>
</feature>
<dbReference type="Gene3D" id="1.20.1250.20">
    <property type="entry name" value="MFS general substrate transporter like domains"/>
    <property type="match status" value="2"/>
</dbReference>
<dbReference type="EMBL" id="JADJUC010000028">
    <property type="protein sequence ID" value="MBK8525259.1"/>
    <property type="molecule type" value="Genomic_DNA"/>
</dbReference>
<feature type="transmembrane region" description="Helical" evidence="6">
    <location>
        <begin position="130"/>
        <end position="149"/>
    </location>
</feature>
<dbReference type="InterPro" id="IPR050189">
    <property type="entry name" value="MFS_Efflux_Transporters"/>
</dbReference>
<reference evidence="8" key="1">
    <citation type="submission" date="2020-10" db="EMBL/GenBank/DDBJ databases">
        <title>Connecting structure to function with the recovery of over 1000 high-quality activated sludge metagenome-assembled genomes encoding full-length rRNA genes using long-read sequencing.</title>
        <authorList>
            <person name="Singleton C.M."/>
            <person name="Petriglieri F."/>
            <person name="Kristensen J.M."/>
            <person name="Kirkegaard R.H."/>
            <person name="Michaelsen T.Y."/>
            <person name="Andersen M.H."/>
            <person name="Karst S.M."/>
            <person name="Dueholm M.S."/>
            <person name="Nielsen P.H."/>
            <person name="Albertsen M."/>
        </authorList>
    </citation>
    <scope>NUCLEOTIDE SEQUENCE</scope>
    <source>
        <strain evidence="8">Hirt_18-Q3-R61-65_BATAC.395</strain>
    </source>
</reference>
<keyword evidence="4 6" id="KW-1133">Transmembrane helix</keyword>
<feature type="transmembrane region" description="Helical" evidence="6">
    <location>
        <begin position="379"/>
        <end position="401"/>
    </location>
</feature>
<feature type="transmembrane region" description="Helical" evidence="6">
    <location>
        <begin position="76"/>
        <end position="95"/>
    </location>
</feature>
<evidence type="ECO:0000256" key="1">
    <source>
        <dbReference type="ARBA" id="ARBA00004651"/>
    </source>
</evidence>
<evidence type="ECO:0000256" key="2">
    <source>
        <dbReference type="ARBA" id="ARBA00022475"/>
    </source>
</evidence>
<feature type="transmembrane region" description="Helical" evidence="6">
    <location>
        <begin position="216"/>
        <end position="237"/>
    </location>
</feature>
<dbReference type="PANTHER" id="PTHR43124">
    <property type="entry name" value="PURINE EFFLUX PUMP PBUE"/>
    <property type="match status" value="1"/>
</dbReference>
<dbReference type="Proteomes" id="UP000886689">
    <property type="component" value="Unassembled WGS sequence"/>
</dbReference>
<gene>
    <name evidence="8" type="ORF">IPL58_15220</name>
</gene>
<feature type="transmembrane region" description="Helical" evidence="6">
    <location>
        <begin position="101"/>
        <end position="118"/>
    </location>
</feature>
<evidence type="ECO:0000256" key="3">
    <source>
        <dbReference type="ARBA" id="ARBA00022692"/>
    </source>
</evidence>
<protein>
    <submittedName>
        <fullName evidence="8">MFS transporter</fullName>
    </submittedName>
</protein>
<evidence type="ECO:0000313" key="8">
    <source>
        <dbReference type="EMBL" id="MBK8525259.1"/>
    </source>
</evidence>
<dbReference type="GO" id="GO:0005886">
    <property type="term" value="C:plasma membrane"/>
    <property type="evidence" value="ECO:0007669"/>
    <property type="project" value="UniProtKB-SubCell"/>
</dbReference>
<feature type="transmembrane region" description="Helical" evidence="6">
    <location>
        <begin position="44"/>
        <end position="64"/>
    </location>
</feature>
<feature type="transmembrane region" description="Helical" evidence="6">
    <location>
        <begin position="257"/>
        <end position="276"/>
    </location>
</feature>
<dbReference type="InterPro" id="IPR011701">
    <property type="entry name" value="MFS"/>
</dbReference>
<dbReference type="PANTHER" id="PTHR43124:SF3">
    <property type="entry name" value="CHLORAMPHENICOL EFFLUX PUMP RV0191"/>
    <property type="match status" value="1"/>
</dbReference>
<name>A0A9D7K2J4_9PROT</name>
<evidence type="ECO:0000259" key="7">
    <source>
        <dbReference type="PROSITE" id="PS50850"/>
    </source>
</evidence>
<evidence type="ECO:0000256" key="5">
    <source>
        <dbReference type="ARBA" id="ARBA00023136"/>
    </source>
</evidence>
<feature type="transmembrane region" description="Helical" evidence="6">
    <location>
        <begin position="348"/>
        <end position="367"/>
    </location>
</feature>
<feature type="transmembrane region" description="Helical" evidence="6">
    <location>
        <begin position="314"/>
        <end position="336"/>
    </location>
</feature>
<keyword evidence="3 6" id="KW-0812">Transmembrane</keyword>
<keyword evidence="2" id="KW-1003">Cell membrane</keyword>
<dbReference type="AlphaFoldDB" id="A0A9D7K2J4"/>
<accession>A0A9D7K2J4</accession>
<dbReference type="SUPFAM" id="SSF103473">
    <property type="entry name" value="MFS general substrate transporter"/>
    <property type="match status" value="1"/>
</dbReference>
<sequence>MPLHKLFLPFAGAYFLSYFFRSANAVIGPELARDLGLSAGDLGLLTSTYLLSFCLAQLPLGMLLDRFGARRVESALLLFAALGALLFALADGMAGLATARAIIGLGVSACLMAAFKAFSQAYPPERQASLTGWMMTSGGLGALAATAPLEALLHFAGWREIFFVLAAATLASAAWLFFGIPDKPANSTNSAHPAHAPEGFAAQWRGVRQIFASRHFWRFAPLGLTMTGGFMAVQGLWSMVWLMQVNGYSRAEAADHLAAMSFAMLFTYIGIGLLATRLARRGIPPIRLFAGGVGLSIVMLGLIASEALPATHLLWIAYGLCAGFGTLGYSQTAAGFPLQLAGRATTTYNLMVFAGGFGAQWGMGLLIDLLTGQGVSEANALRVVFGVLLVLQATTFAWFLLSRRAALVTRP</sequence>
<dbReference type="Pfam" id="PF07690">
    <property type="entry name" value="MFS_1"/>
    <property type="match status" value="1"/>
</dbReference>
<evidence type="ECO:0000256" key="6">
    <source>
        <dbReference type="SAM" id="Phobius"/>
    </source>
</evidence>
<comment type="subcellular location">
    <subcellularLocation>
        <location evidence="1">Cell membrane</location>
        <topology evidence="1">Multi-pass membrane protein</topology>
    </subcellularLocation>
</comment>
<organism evidence="8 9">
    <name type="scientific">Candidatus Proximibacter danicus</name>
    <dbReference type="NCBI Taxonomy" id="2954365"/>
    <lineage>
        <taxon>Bacteria</taxon>
        <taxon>Pseudomonadati</taxon>
        <taxon>Pseudomonadota</taxon>
        <taxon>Betaproteobacteria</taxon>
        <taxon>Candidatus Proximibacter</taxon>
    </lineage>
</organism>
<keyword evidence="5 6" id="KW-0472">Membrane</keyword>
<comment type="caution">
    <text evidence="8">The sequence shown here is derived from an EMBL/GenBank/DDBJ whole genome shotgun (WGS) entry which is preliminary data.</text>
</comment>
<dbReference type="InterPro" id="IPR036259">
    <property type="entry name" value="MFS_trans_sf"/>
</dbReference>
<proteinExistence type="predicted"/>
<dbReference type="InterPro" id="IPR020846">
    <property type="entry name" value="MFS_dom"/>
</dbReference>